<dbReference type="Proteomes" id="UP000467841">
    <property type="component" value="Unassembled WGS sequence"/>
</dbReference>
<proteinExistence type="inferred from homology"/>
<evidence type="ECO:0000256" key="2">
    <source>
        <dbReference type="SAM" id="SignalP"/>
    </source>
</evidence>
<dbReference type="SMART" id="SM00499">
    <property type="entry name" value="AAI"/>
    <property type="match status" value="2"/>
</dbReference>
<evidence type="ECO:0000259" key="3">
    <source>
        <dbReference type="SMART" id="SM00499"/>
    </source>
</evidence>
<keyword evidence="5" id="KW-1185">Reference proteome</keyword>
<dbReference type="SUPFAM" id="SSF47699">
    <property type="entry name" value="Bifunctional inhibitor/lipid-transfer protein/seed storage 2S albumin"/>
    <property type="match status" value="2"/>
</dbReference>
<dbReference type="OrthoDB" id="1099130at2759"/>
<accession>A0A6D2K333</accession>
<dbReference type="Pfam" id="PF14547">
    <property type="entry name" value="Hydrophob_seed"/>
    <property type="match status" value="1"/>
</dbReference>
<dbReference type="EMBL" id="CACVBM020001346">
    <property type="protein sequence ID" value="CAA7046419.1"/>
    <property type="molecule type" value="Genomic_DNA"/>
</dbReference>
<comment type="caution">
    <text evidence="4">The sequence shown here is derived from an EMBL/GenBank/DDBJ whole genome shotgun (WGS) entry which is preliminary data.</text>
</comment>
<evidence type="ECO:0000256" key="1">
    <source>
        <dbReference type="ARBA" id="ARBA00008965"/>
    </source>
</evidence>
<evidence type="ECO:0000313" key="5">
    <source>
        <dbReference type="Proteomes" id="UP000467841"/>
    </source>
</evidence>
<dbReference type="InterPro" id="IPR051636">
    <property type="entry name" value="Plant_LTP/defense-related"/>
</dbReference>
<reference evidence="4" key="1">
    <citation type="submission" date="2020-01" db="EMBL/GenBank/DDBJ databases">
        <authorList>
            <person name="Mishra B."/>
        </authorList>
    </citation>
    <scope>NUCLEOTIDE SEQUENCE [LARGE SCALE GENOMIC DNA]</scope>
</reference>
<organism evidence="4 5">
    <name type="scientific">Microthlaspi erraticum</name>
    <dbReference type="NCBI Taxonomy" id="1685480"/>
    <lineage>
        <taxon>Eukaryota</taxon>
        <taxon>Viridiplantae</taxon>
        <taxon>Streptophyta</taxon>
        <taxon>Embryophyta</taxon>
        <taxon>Tracheophyta</taxon>
        <taxon>Spermatophyta</taxon>
        <taxon>Magnoliopsida</taxon>
        <taxon>eudicotyledons</taxon>
        <taxon>Gunneridae</taxon>
        <taxon>Pentapetalae</taxon>
        <taxon>rosids</taxon>
        <taxon>malvids</taxon>
        <taxon>Brassicales</taxon>
        <taxon>Brassicaceae</taxon>
        <taxon>Coluteocarpeae</taxon>
        <taxon>Microthlaspi</taxon>
    </lineage>
</organism>
<keyword evidence="2" id="KW-0732">Signal</keyword>
<protein>
    <recommendedName>
        <fullName evidence="3">Bifunctional inhibitor/plant lipid transfer protein/seed storage helical domain-containing protein</fullName>
    </recommendedName>
</protein>
<feature type="chain" id="PRO_5025411449" description="Bifunctional inhibitor/plant lipid transfer protein/seed storage helical domain-containing protein" evidence="2">
    <location>
        <begin position="27"/>
        <end position="240"/>
    </location>
</feature>
<name>A0A6D2K333_9BRAS</name>
<dbReference type="InterPro" id="IPR036312">
    <property type="entry name" value="Bifun_inhib/LTP/seed_sf"/>
</dbReference>
<dbReference type="Pfam" id="PF00234">
    <property type="entry name" value="Tryp_alpha_amyl"/>
    <property type="match status" value="1"/>
</dbReference>
<gene>
    <name evidence="4" type="ORF">MERR_LOCUS33654</name>
</gene>
<dbReference type="InterPro" id="IPR016140">
    <property type="entry name" value="Bifunc_inhib/LTP/seed_store"/>
</dbReference>
<dbReference type="PANTHER" id="PTHR31731">
    <property type="match status" value="1"/>
</dbReference>
<dbReference type="InterPro" id="IPR027923">
    <property type="entry name" value="Hydrophob_seed_dom"/>
</dbReference>
<dbReference type="AlphaFoldDB" id="A0A6D2K333"/>
<feature type="domain" description="Bifunctional inhibitor/plant lipid transfer protein/seed storage helical" evidence="3">
    <location>
        <begin position="122"/>
        <end position="238"/>
    </location>
</feature>
<feature type="signal peptide" evidence="2">
    <location>
        <begin position="1"/>
        <end position="26"/>
    </location>
</feature>
<feature type="domain" description="Bifunctional inhibitor/plant lipid transfer protein/seed storage helical" evidence="3">
    <location>
        <begin position="36"/>
        <end position="111"/>
    </location>
</feature>
<evidence type="ECO:0000313" key="4">
    <source>
        <dbReference type="EMBL" id="CAA7046419.1"/>
    </source>
</evidence>
<sequence>MASKNMKTSMALYLTFNLVFLGFVSAQPPVIEPLMCPLSVTQLNPCVSILGLVTITLTAQNVATCCNVLAGVGLPNAPECACEAARNSLLGGLGLGLNVITGRVNELFSLCPLSQLPVEHDDNHDGSLPHLQPHLLGLRLGPKSSGRTFGVSSYGDRTQFLVRLLDENTATLTGPNVATCCNVLAGVGVPNAPECACEAARNSILGGIGLGPTFNTDRATTLLSSCTVSQLPVGGVTCSL</sequence>
<comment type="similarity">
    <text evidence="1">Belongs to the plant LTP family. PEARLI1 subfamily.</text>
</comment>